<evidence type="ECO:0000256" key="11">
    <source>
        <dbReference type="ARBA" id="ARBA00045497"/>
    </source>
</evidence>
<evidence type="ECO:0000313" key="13">
    <source>
        <dbReference type="EMBL" id="WPU65112.1"/>
    </source>
</evidence>
<comment type="subcellular location">
    <subcellularLocation>
        <location evidence="1">Cell membrane</location>
        <topology evidence="1">Multi-pass membrane protein</topology>
    </subcellularLocation>
</comment>
<evidence type="ECO:0000256" key="7">
    <source>
        <dbReference type="ARBA" id="ARBA00022989"/>
    </source>
</evidence>
<dbReference type="FunFam" id="1.20.58.340:FF:000004">
    <property type="entry name" value="Magnesium transport protein CorA"/>
    <property type="match status" value="1"/>
</dbReference>
<evidence type="ECO:0000256" key="6">
    <source>
        <dbReference type="ARBA" id="ARBA00022842"/>
    </source>
</evidence>
<evidence type="ECO:0000256" key="3">
    <source>
        <dbReference type="ARBA" id="ARBA00022448"/>
    </source>
</evidence>
<reference evidence="13 14" key="1">
    <citation type="submission" date="2023-11" db="EMBL/GenBank/DDBJ databases">
        <title>Peredibacter starrii A3.12.</title>
        <authorList>
            <person name="Mitchell R.J."/>
        </authorList>
    </citation>
    <scope>NUCLEOTIDE SEQUENCE [LARGE SCALE GENOMIC DNA]</scope>
    <source>
        <strain evidence="13 14">A3.12</strain>
    </source>
</reference>
<keyword evidence="4" id="KW-1003">Cell membrane</keyword>
<dbReference type="GO" id="GO:0000287">
    <property type="term" value="F:magnesium ion binding"/>
    <property type="evidence" value="ECO:0007669"/>
    <property type="project" value="TreeGrafter"/>
</dbReference>
<sequence length="304" mass="35994">MITENLLTNRSFSWFDVQEPHSDDFERLNTEFNLPYLLVQDTLRPEHLPKYEFTEEGHFLMMRSFDQECGDEVTTVQDMTRKIALYITENHLLTIHRVPLPYLSKVIEKCKKADQPKTIQGLVHQVVLGTIRSYEDPINNLQNLYDEFESDVLSKKLGLDTSRIYFFRRQLFVIKRILKQTNDALYHSKDFWEENHSMLQDLKENIDQLYFQLDEISDNFEHLFELHIAMNDQRANEVMKVLTVFSTILLPLNFLASFYGMNFTQIPGLESKHALNLVITAMILICVGGIWFFRYKGWFKTSRE</sequence>
<dbReference type="GO" id="GO:0015095">
    <property type="term" value="F:magnesium ion transmembrane transporter activity"/>
    <property type="evidence" value="ECO:0007669"/>
    <property type="project" value="TreeGrafter"/>
</dbReference>
<protein>
    <submittedName>
        <fullName evidence="13">CorA family divalent cation transporter</fullName>
    </submittedName>
</protein>
<dbReference type="InterPro" id="IPR045861">
    <property type="entry name" value="CorA_cytoplasmic_dom"/>
</dbReference>
<keyword evidence="3" id="KW-0813">Transport</keyword>
<keyword evidence="7 12" id="KW-1133">Transmembrane helix</keyword>
<evidence type="ECO:0000256" key="4">
    <source>
        <dbReference type="ARBA" id="ARBA00022475"/>
    </source>
</evidence>
<accession>A0AAX4HPR6</accession>
<comment type="similarity">
    <text evidence="2">Belongs to the CorA metal ion transporter (MIT) (TC 1.A.35) family.</text>
</comment>
<dbReference type="InterPro" id="IPR002523">
    <property type="entry name" value="MgTranspt_CorA/ZnTranspt_ZntB"/>
</dbReference>
<dbReference type="SUPFAM" id="SSF143865">
    <property type="entry name" value="CorA soluble domain-like"/>
    <property type="match status" value="1"/>
</dbReference>
<organism evidence="13 14">
    <name type="scientific">Peredibacter starrii</name>
    <dbReference type="NCBI Taxonomy" id="28202"/>
    <lineage>
        <taxon>Bacteria</taxon>
        <taxon>Pseudomonadati</taxon>
        <taxon>Bdellovibrionota</taxon>
        <taxon>Bacteriovoracia</taxon>
        <taxon>Bacteriovoracales</taxon>
        <taxon>Bacteriovoracaceae</taxon>
        <taxon>Peredibacter</taxon>
    </lineage>
</organism>
<gene>
    <name evidence="13" type="ORF">SOO65_20655</name>
</gene>
<proteinExistence type="inferred from homology"/>
<evidence type="ECO:0000256" key="8">
    <source>
        <dbReference type="ARBA" id="ARBA00023065"/>
    </source>
</evidence>
<dbReference type="SUPFAM" id="SSF144083">
    <property type="entry name" value="Magnesium transport protein CorA, transmembrane region"/>
    <property type="match status" value="1"/>
</dbReference>
<evidence type="ECO:0000256" key="9">
    <source>
        <dbReference type="ARBA" id="ARBA00023136"/>
    </source>
</evidence>
<dbReference type="InterPro" id="IPR045863">
    <property type="entry name" value="CorA_TM1_TM2"/>
</dbReference>
<keyword evidence="8" id="KW-0406">Ion transport</keyword>
<evidence type="ECO:0000256" key="1">
    <source>
        <dbReference type="ARBA" id="ARBA00004651"/>
    </source>
</evidence>
<evidence type="ECO:0000256" key="5">
    <source>
        <dbReference type="ARBA" id="ARBA00022692"/>
    </source>
</evidence>
<dbReference type="GO" id="GO:0015087">
    <property type="term" value="F:cobalt ion transmembrane transporter activity"/>
    <property type="evidence" value="ECO:0007669"/>
    <property type="project" value="TreeGrafter"/>
</dbReference>
<evidence type="ECO:0000256" key="12">
    <source>
        <dbReference type="SAM" id="Phobius"/>
    </source>
</evidence>
<dbReference type="KEGG" id="psti:SOO65_20655"/>
<name>A0AAX4HPR6_9BACT</name>
<dbReference type="RefSeq" id="WP_321395165.1">
    <property type="nucleotide sequence ID" value="NZ_CP139487.1"/>
</dbReference>
<feature type="transmembrane region" description="Helical" evidence="12">
    <location>
        <begin position="241"/>
        <end position="261"/>
    </location>
</feature>
<dbReference type="PANTHER" id="PTHR46494">
    <property type="entry name" value="CORA FAMILY METAL ION TRANSPORTER (EUROFUNG)"/>
    <property type="match status" value="1"/>
</dbReference>
<dbReference type="AlphaFoldDB" id="A0AAX4HPR6"/>
<dbReference type="Proteomes" id="UP001324634">
    <property type="component" value="Chromosome"/>
</dbReference>
<comment type="catalytic activity">
    <reaction evidence="10">
        <text>Mg(2+)(in) = Mg(2+)(out)</text>
        <dbReference type="Rhea" id="RHEA:29827"/>
        <dbReference type="ChEBI" id="CHEBI:18420"/>
    </reaction>
</comment>
<dbReference type="Pfam" id="PF01544">
    <property type="entry name" value="CorA"/>
    <property type="match status" value="1"/>
</dbReference>
<dbReference type="EMBL" id="CP139487">
    <property type="protein sequence ID" value="WPU65112.1"/>
    <property type="molecule type" value="Genomic_DNA"/>
</dbReference>
<evidence type="ECO:0000313" key="14">
    <source>
        <dbReference type="Proteomes" id="UP001324634"/>
    </source>
</evidence>
<keyword evidence="14" id="KW-1185">Reference proteome</keyword>
<dbReference type="GO" id="GO:0050897">
    <property type="term" value="F:cobalt ion binding"/>
    <property type="evidence" value="ECO:0007669"/>
    <property type="project" value="TreeGrafter"/>
</dbReference>
<comment type="function">
    <text evidence="11">Mediates influx of magnesium ions. Alternates between open and closed states. Activated by low cytoplasmic Mg(2+) levels. Inactive when cytoplasmic Mg(2+) levels are high.</text>
</comment>
<dbReference type="GO" id="GO:0005886">
    <property type="term" value="C:plasma membrane"/>
    <property type="evidence" value="ECO:0007669"/>
    <property type="project" value="UniProtKB-SubCell"/>
</dbReference>
<evidence type="ECO:0000256" key="10">
    <source>
        <dbReference type="ARBA" id="ARBA00034269"/>
    </source>
</evidence>
<evidence type="ECO:0000256" key="2">
    <source>
        <dbReference type="ARBA" id="ARBA00009765"/>
    </source>
</evidence>
<keyword evidence="5 12" id="KW-0812">Transmembrane</keyword>
<dbReference type="Gene3D" id="3.30.460.20">
    <property type="entry name" value="CorA soluble domain-like"/>
    <property type="match status" value="1"/>
</dbReference>
<keyword evidence="6" id="KW-0460">Magnesium</keyword>
<feature type="transmembrane region" description="Helical" evidence="12">
    <location>
        <begin position="273"/>
        <end position="293"/>
    </location>
</feature>
<dbReference type="Gene3D" id="1.20.58.340">
    <property type="entry name" value="Magnesium transport protein CorA, transmembrane region"/>
    <property type="match status" value="2"/>
</dbReference>
<keyword evidence="9 12" id="KW-0472">Membrane</keyword>
<dbReference type="PANTHER" id="PTHR46494:SF1">
    <property type="entry name" value="CORA FAMILY METAL ION TRANSPORTER (EUROFUNG)"/>
    <property type="match status" value="1"/>
</dbReference>